<gene>
    <name evidence="1" type="ORF">MM415B04570_0007</name>
</gene>
<protein>
    <submittedName>
        <fullName evidence="1">Uncharacterized protein</fullName>
    </submittedName>
</protein>
<evidence type="ECO:0000313" key="1">
    <source>
        <dbReference type="EMBL" id="QJA92586.1"/>
    </source>
</evidence>
<organism evidence="1">
    <name type="scientific">viral metagenome</name>
    <dbReference type="NCBI Taxonomy" id="1070528"/>
    <lineage>
        <taxon>unclassified sequences</taxon>
        <taxon>metagenomes</taxon>
        <taxon>organismal metagenomes</taxon>
    </lineage>
</organism>
<sequence length="69" mass="8140">MVKRNSRNIGKKVIIKGMNHLWNGEKGRIVGFWLDKEKGIPYIQVFVYSAGSVWPFSGKFLHYEKNERR</sequence>
<accession>A0A6M3LC58</accession>
<name>A0A6M3LC58_9ZZZZ</name>
<proteinExistence type="predicted"/>
<dbReference type="AlphaFoldDB" id="A0A6M3LC58"/>
<dbReference type="EMBL" id="MT143079">
    <property type="protein sequence ID" value="QJA92586.1"/>
    <property type="molecule type" value="Genomic_DNA"/>
</dbReference>
<reference evidence="1" key="1">
    <citation type="submission" date="2020-03" db="EMBL/GenBank/DDBJ databases">
        <title>The deep terrestrial virosphere.</title>
        <authorList>
            <person name="Holmfeldt K."/>
            <person name="Nilsson E."/>
            <person name="Simone D."/>
            <person name="Lopez-Fernandez M."/>
            <person name="Wu X."/>
            <person name="de Brujin I."/>
            <person name="Lundin D."/>
            <person name="Andersson A."/>
            <person name="Bertilsson S."/>
            <person name="Dopson M."/>
        </authorList>
    </citation>
    <scope>NUCLEOTIDE SEQUENCE</scope>
    <source>
        <strain evidence="1">MM415B04570</strain>
    </source>
</reference>